<proteinExistence type="inferred from homology"/>
<evidence type="ECO:0000256" key="8">
    <source>
        <dbReference type="ARBA" id="ARBA00038435"/>
    </source>
</evidence>
<evidence type="ECO:0000256" key="6">
    <source>
        <dbReference type="ARBA" id="ARBA00022989"/>
    </source>
</evidence>
<feature type="transmembrane region" description="Helical" evidence="9">
    <location>
        <begin position="198"/>
        <end position="219"/>
    </location>
</feature>
<feature type="transmembrane region" description="Helical" evidence="9">
    <location>
        <begin position="39"/>
        <end position="59"/>
    </location>
</feature>
<evidence type="ECO:0000313" key="14">
    <source>
        <dbReference type="Proteomes" id="UP000261088"/>
    </source>
</evidence>
<evidence type="ECO:0000313" key="13">
    <source>
        <dbReference type="EMBL" id="RHH79828.1"/>
    </source>
</evidence>
<evidence type="ECO:0000256" key="3">
    <source>
        <dbReference type="ARBA" id="ARBA00022449"/>
    </source>
</evidence>
<keyword evidence="3" id="KW-0050">Antiport</keyword>
<evidence type="ECO:0000256" key="9">
    <source>
        <dbReference type="SAM" id="Phobius"/>
    </source>
</evidence>
<evidence type="ECO:0000313" key="11">
    <source>
        <dbReference type="EMBL" id="RGN48220.1"/>
    </source>
</evidence>
<evidence type="ECO:0000313" key="15">
    <source>
        <dbReference type="Proteomes" id="UP000283732"/>
    </source>
</evidence>
<feature type="transmembrane region" description="Helical" evidence="9">
    <location>
        <begin position="71"/>
        <end position="97"/>
    </location>
</feature>
<evidence type="ECO:0000256" key="2">
    <source>
        <dbReference type="ARBA" id="ARBA00022448"/>
    </source>
</evidence>
<comment type="similarity">
    <text evidence="8">Belongs to the NhaC Na(+)/H(+) (TC 2.A.35) antiporter family.</text>
</comment>
<dbReference type="InterPro" id="IPR052180">
    <property type="entry name" value="NhaC_Na-H+_Antiporter"/>
</dbReference>
<evidence type="ECO:0000313" key="12">
    <source>
        <dbReference type="EMBL" id="RGZ46279.1"/>
    </source>
</evidence>
<dbReference type="Pfam" id="PF03553">
    <property type="entry name" value="Na_H_antiporter"/>
    <property type="match status" value="1"/>
</dbReference>
<dbReference type="Proteomes" id="UP000261088">
    <property type="component" value="Unassembled WGS sequence"/>
</dbReference>
<feature type="transmembrane region" description="Helical" evidence="9">
    <location>
        <begin position="337"/>
        <end position="364"/>
    </location>
</feature>
<dbReference type="EMBL" id="QRKC01000001">
    <property type="protein sequence ID" value="RHH79828.1"/>
    <property type="molecule type" value="Genomic_DNA"/>
</dbReference>
<feature type="domain" description="Na+/H+ antiporter NhaC-like C-terminal" evidence="10">
    <location>
        <begin position="167"/>
        <end position="472"/>
    </location>
</feature>
<keyword evidence="5 9" id="KW-0812">Transmembrane</keyword>
<evidence type="ECO:0000313" key="16">
    <source>
        <dbReference type="Proteomes" id="UP000285173"/>
    </source>
</evidence>
<evidence type="ECO:0000256" key="7">
    <source>
        <dbReference type="ARBA" id="ARBA00023136"/>
    </source>
</evidence>
<feature type="transmembrane region" description="Helical" evidence="9">
    <location>
        <begin position="265"/>
        <end position="285"/>
    </location>
</feature>
<evidence type="ECO:0000256" key="4">
    <source>
        <dbReference type="ARBA" id="ARBA00022475"/>
    </source>
</evidence>
<protein>
    <submittedName>
        <fullName evidence="13">Na+/H+ antiporter NhaC</fullName>
    </submittedName>
</protein>
<keyword evidence="7 9" id="KW-0472">Membrane</keyword>
<feature type="transmembrane region" description="Helical" evidence="9">
    <location>
        <begin position="239"/>
        <end position="258"/>
    </location>
</feature>
<accession>A0A3R6GSP0</accession>
<dbReference type="GO" id="GO:0005886">
    <property type="term" value="C:plasma membrane"/>
    <property type="evidence" value="ECO:0007669"/>
    <property type="project" value="UniProtKB-SubCell"/>
</dbReference>
<keyword evidence="6 9" id="KW-1133">Transmembrane helix</keyword>
<keyword evidence="2" id="KW-0813">Transport</keyword>
<feature type="transmembrane region" description="Helical" evidence="9">
    <location>
        <begin position="451"/>
        <end position="473"/>
    </location>
</feature>
<dbReference type="InterPro" id="IPR018461">
    <property type="entry name" value="Na/H_Antiport_NhaC-like_C"/>
</dbReference>
<gene>
    <name evidence="13" type="primary">nhaC</name>
    <name evidence="13" type="ORF">DW191_01430</name>
    <name evidence="12" type="ORF">DW986_12920</name>
    <name evidence="11" type="ORF">DXB61_15230</name>
</gene>
<name>A0A3R6GSP0_9BACT</name>
<evidence type="ECO:0000259" key="10">
    <source>
        <dbReference type="Pfam" id="PF03553"/>
    </source>
</evidence>
<keyword evidence="4" id="KW-1003">Cell membrane</keyword>
<sequence length="488" mass="52261">MEHNPTKIPSPLLSLVPILVLVTLLFVTIRTFGSDALSGGSQIVLLTATAICCLIAMTYSKVRWKALELAMINNITGVATALIILLIIGALSGSWMISGVVPTLIYYGMQIIHPSFFLASTCIICAVVSVMTGSSWTTIATIGIALLGIGQAQGFSDGWIAGAIISGAYFGDKISPLSDTTILASSVTDTPLFKHIRYMMITTVPSMLITLVIFTVAGLSHEATATDQIEQYSIALNNTFHITPWLLIVPVVTGILIAKRVPSIITLFISAALAGMFALIFQPHLLLEISGLPEGNIQSNFKGLLMTFYGSTSIKTGNPELNSLVATRGMSGMMNTIWLILCAMCFGGAMAASGMLGSITSVFLRFMKRTVGLVTSTVASGLFLNICTADQYISIILTGNMFKDIYEKKGYESRLLSRTVEDSVTVTSVLIPWNTCGMTQATILGVATFTYLPYCFFNLISPLMSITIAAIGFKIKRKNEKAKSVVAG</sequence>
<dbReference type="Proteomes" id="UP000283732">
    <property type="component" value="Unassembled WGS sequence"/>
</dbReference>
<dbReference type="NCBIfam" id="TIGR00931">
    <property type="entry name" value="antiport_nhaC"/>
    <property type="match status" value="1"/>
</dbReference>
<evidence type="ECO:0000256" key="1">
    <source>
        <dbReference type="ARBA" id="ARBA00004651"/>
    </source>
</evidence>
<dbReference type="EMBL" id="QSEF01000018">
    <property type="protein sequence ID" value="RGZ46279.1"/>
    <property type="molecule type" value="Genomic_DNA"/>
</dbReference>
<reference evidence="14 15" key="1">
    <citation type="submission" date="2018-08" db="EMBL/GenBank/DDBJ databases">
        <title>A genome reference for cultivated species of the human gut microbiota.</title>
        <authorList>
            <person name="Zou Y."/>
            <person name="Xue W."/>
            <person name="Luo G."/>
        </authorList>
    </citation>
    <scope>NUCLEOTIDE SEQUENCE [LARGE SCALE GENOMIC DNA]</scope>
    <source>
        <strain evidence="13 15">AM16-50</strain>
        <strain evidence="12 16">AM50-15</strain>
        <strain evidence="11 14">OM05-11AA</strain>
    </source>
</reference>
<dbReference type="RefSeq" id="WP_005646658.1">
    <property type="nucleotide sequence ID" value="NZ_DAWDXW010000023.1"/>
</dbReference>
<dbReference type="EMBL" id="QSUP01000024">
    <property type="protein sequence ID" value="RGN48220.1"/>
    <property type="molecule type" value="Genomic_DNA"/>
</dbReference>
<dbReference type="PANTHER" id="PTHR33451:SF3">
    <property type="entry name" value="MALATE-2H(+)_NA(+)-LACTATE ANTIPORTER"/>
    <property type="match status" value="1"/>
</dbReference>
<dbReference type="PANTHER" id="PTHR33451">
    <property type="entry name" value="MALATE-2H(+)/NA(+)-LACTATE ANTIPORTER"/>
    <property type="match status" value="1"/>
</dbReference>
<dbReference type="Proteomes" id="UP000285173">
    <property type="component" value="Unassembled WGS sequence"/>
</dbReference>
<comment type="caution">
    <text evidence="13">The sequence shown here is derived from an EMBL/GenBank/DDBJ whole genome shotgun (WGS) entry which is preliminary data.</text>
</comment>
<comment type="subcellular location">
    <subcellularLocation>
        <location evidence="1">Cell membrane</location>
        <topology evidence="1">Multi-pass membrane protein</topology>
    </subcellularLocation>
</comment>
<organism evidence="13 15">
    <name type="scientific">Parabacteroides merdae</name>
    <dbReference type="NCBI Taxonomy" id="46503"/>
    <lineage>
        <taxon>Bacteria</taxon>
        <taxon>Pseudomonadati</taxon>
        <taxon>Bacteroidota</taxon>
        <taxon>Bacteroidia</taxon>
        <taxon>Bacteroidales</taxon>
        <taxon>Tannerellaceae</taxon>
        <taxon>Parabacteroides</taxon>
    </lineage>
</organism>
<feature type="transmembrane region" description="Helical" evidence="9">
    <location>
        <begin position="12"/>
        <end position="33"/>
    </location>
</feature>
<dbReference type="InterPro" id="IPR004770">
    <property type="entry name" value="Na/H_antiport_NhaC"/>
</dbReference>
<feature type="transmembrane region" description="Helical" evidence="9">
    <location>
        <begin position="117"/>
        <end position="147"/>
    </location>
</feature>
<feature type="transmembrane region" description="Helical" evidence="9">
    <location>
        <begin position="371"/>
        <end position="393"/>
    </location>
</feature>
<dbReference type="AlphaFoldDB" id="A0A3R6GSP0"/>
<evidence type="ECO:0000256" key="5">
    <source>
        <dbReference type="ARBA" id="ARBA00022692"/>
    </source>
</evidence>
<dbReference type="GO" id="GO:0015297">
    <property type="term" value="F:antiporter activity"/>
    <property type="evidence" value="ECO:0007669"/>
    <property type="project" value="UniProtKB-KW"/>
</dbReference>